<organism evidence="14 15">
    <name type="scientific">Podarcis muralis</name>
    <name type="common">Wall lizard</name>
    <name type="synonym">Lacerta muralis</name>
    <dbReference type="NCBI Taxonomy" id="64176"/>
    <lineage>
        <taxon>Eukaryota</taxon>
        <taxon>Metazoa</taxon>
        <taxon>Chordata</taxon>
        <taxon>Craniata</taxon>
        <taxon>Vertebrata</taxon>
        <taxon>Euteleostomi</taxon>
        <taxon>Lepidosauria</taxon>
        <taxon>Squamata</taxon>
        <taxon>Bifurcata</taxon>
        <taxon>Unidentata</taxon>
        <taxon>Episquamata</taxon>
        <taxon>Laterata</taxon>
        <taxon>Lacertibaenia</taxon>
        <taxon>Lacertidae</taxon>
        <taxon>Podarcis</taxon>
    </lineage>
</organism>
<dbReference type="GO" id="GO:0005886">
    <property type="term" value="C:plasma membrane"/>
    <property type="evidence" value="ECO:0007669"/>
    <property type="project" value="UniProtKB-SubCell"/>
</dbReference>
<dbReference type="InterPro" id="IPR023298">
    <property type="entry name" value="ATPase_P-typ_TM_dom_sf"/>
</dbReference>
<evidence type="ECO:0000256" key="9">
    <source>
        <dbReference type="ARBA" id="ARBA00023170"/>
    </source>
</evidence>
<evidence type="ECO:0000256" key="5">
    <source>
        <dbReference type="ARBA" id="ARBA00022729"/>
    </source>
</evidence>
<keyword evidence="8 12" id="KW-0472">Membrane</keyword>
<evidence type="ECO:0000313" key="14">
    <source>
        <dbReference type="Ensembl" id="ENSPMRP00000025919.1"/>
    </source>
</evidence>
<dbReference type="SUPFAM" id="SSF81665">
    <property type="entry name" value="Calcium ATPase, transmembrane domain M"/>
    <property type="match status" value="1"/>
</dbReference>
<comment type="subcellular location">
    <subcellularLocation>
        <location evidence="1">Cell membrane</location>
        <topology evidence="1">Multi-pass membrane protein</topology>
    </subcellularLocation>
</comment>
<dbReference type="Pfam" id="PF01094">
    <property type="entry name" value="ANF_receptor"/>
    <property type="match status" value="1"/>
</dbReference>
<evidence type="ECO:0000256" key="1">
    <source>
        <dbReference type="ARBA" id="ARBA00004651"/>
    </source>
</evidence>
<feature type="transmembrane region" description="Helical" evidence="12">
    <location>
        <begin position="570"/>
        <end position="588"/>
    </location>
</feature>
<keyword evidence="4 12" id="KW-0812">Transmembrane</keyword>
<dbReference type="InterPro" id="IPR017978">
    <property type="entry name" value="GPCR_3_C"/>
</dbReference>
<dbReference type="FunFam" id="3.40.50.2300:FF:000024">
    <property type="entry name" value="Vomeronasal 2, receptor 73"/>
    <property type="match status" value="1"/>
</dbReference>
<dbReference type="Pfam" id="PF00003">
    <property type="entry name" value="7tm_3"/>
    <property type="match status" value="1"/>
</dbReference>
<feature type="transmembrane region" description="Helical" evidence="12">
    <location>
        <begin position="631"/>
        <end position="649"/>
    </location>
</feature>
<dbReference type="AlphaFoldDB" id="A0A670JQZ1"/>
<evidence type="ECO:0000259" key="13">
    <source>
        <dbReference type="PROSITE" id="PS50259"/>
    </source>
</evidence>
<evidence type="ECO:0000256" key="12">
    <source>
        <dbReference type="SAM" id="Phobius"/>
    </source>
</evidence>
<sequence length="781" mass="89113">MKRTHIFFLLLSVFVLLIYYFYYSSVPKNYQHILALAFAVKEINENPNILSNLSLGFHTLNSYYTAKTTYKQRHSSEPYSYCSQICGKPNLLATRRPREEYLCILFQLTYGSFLPIQHANTLFPFLYQMVPNEAQQHIGVVQLLRHFGWTWIGLWAVDDDKGDRFLQTMAPMLDENVICYAFIMRIPKWNYVDEMIKYVLQRVEYYSTVFREKASVFFVYGEPPSFQVLRMLIFVAPFLELPFRGKVWIVTSHWDFASHSIQKNWDLQTFHGSISFTVHSNQPEGFQKFLQMVRPSWFKRDGFIQDFWEQAFDCLLTTSKEWEGEENKTCTGEENLESLPGGLFEMKMTGHSYNVYNAIYAVAHALNAIFQFKSMHRRLEDGRKTVHQFLRSIIFNNSAGDTVYFNENAELVVGFDVTNWRIYPNGSVIRAKVGKLKPQAPFGKELTIYDEQIGLPVSVCNDNCYPGSSRKKKEGEKFCCYDCFPCPEGTISNQKDMDACVKCAEENYPNQDQTGCIPRGLSYLSYQEKLGLSLAVSALAFSLITTFVLTTFVKHKDTPIVKANNRSLTYLLLISLLLCFLCSLLFIGQPGKGTCLFRQMTFSIVFSVALSSILAKTITVVLAFMGLANCVVLSCSFLQAGICTLWLSASPPFPDTDVQSLKSEIILECNEGSAAMFYCALGYMGFLAIVSFLVAFLARKLPDSFNEAKFITFSMLVFCSVWLTFVPTYLSTKGKYMVAVEVFSILSSSAGLLGCIFFPKCYIIVLRSDLNNKESLIRGRK</sequence>
<reference evidence="14" key="2">
    <citation type="submission" date="2025-08" db="UniProtKB">
        <authorList>
            <consortium name="Ensembl"/>
        </authorList>
    </citation>
    <scope>IDENTIFICATION</scope>
</reference>
<accession>A0A670JQZ1</accession>
<feature type="transmembrane region" description="Helical" evidence="12">
    <location>
        <begin position="530"/>
        <end position="549"/>
    </location>
</feature>
<keyword evidence="7" id="KW-0297">G-protein coupled receptor</keyword>
<keyword evidence="10" id="KW-0325">Glycoprotein</keyword>
<dbReference type="PRINTS" id="PR01535">
    <property type="entry name" value="VOMERONASL2R"/>
</dbReference>
<keyword evidence="9" id="KW-0675">Receptor</keyword>
<dbReference type="PRINTS" id="PR00248">
    <property type="entry name" value="GPCRMGR"/>
</dbReference>
<feature type="transmembrane region" description="Helical" evidence="12">
    <location>
        <begin position="7"/>
        <end position="23"/>
    </location>
</feature>
<feature type="domain" description="G-protein coupled receptors family 3 profile" evidence="13">
    <location>
        <begin position="530"/>
        <end position="771"/>
    </location>
</feature>
<comment type="similarity">
    <text evidence="2">Belongs to the G-protein coupled receptor 3 family.</text>
</comment>
<evidence type="ECO:0000256" key="4">
    <source>
        <dbReference type="ARBA" id="ARBA00022692"/>
    </source>
</evidence>
<feature type="transmembrane region" description="Helical" evidence="12">
    <location>
        <begin position="675"/>
        <end position="698"/>
    </location>
</feature>
<dbReference type="PROSITE" id="PS50259">
    <property type="entry name" value="G_PROTEIN_RECEP_F3_4"/>
    <property type="match status" value="1"/>
</dbReference>
<dbReference type="Proteomes" id="UP000472272">
    <property type="component" value="Chromosome 14"/>
</dbReference>
<dbReference type="InterPro" id="IPR004073">
    <property type="entry name" value="GPCR_3_vmron_rcpt_2"/>
</dbReference>
<evidence type="ECO:0000256" key="3">
    <source>
        <dbReference type="ARBA" id="ARBA00022475"/>
    </source>
</evidence>
<dbReference type="PROSITE" id="PS00981">
    <property type="entry name" value="G_PROTEIN_RECEP_F3_3"/>
    <property type="match status" value="1"/>
</dbReference>
<dbReference type="InterPro" id="IPR000068">
    <property type="entry name" value="GPCR_3_Ca_sens_rcpt-rel"/>
</dbReference>
<dbReference type="InterPro" id="IPR038550">
    <property type="entry name" value="GPCR_3_9-Cys_sf"/>
</dbReference>
<feature type="transmembrane region" description="Helical" evidence="12">
    <location>
        <begin position="736"/>
        <end position="758"/>
    </location>
</feature>
<dbReference type="OMA" id="LKCCSAH"/>
<reference evidence="14" key="3">
    <citation type="submission" date="2025-09" db="UniProtKB">
        <authorList>
            <consortium name="Ensembl"/>
        </authorList>
    </citation>
    <scope>IDENTIFICATION</scope>
</reference>
<keyword evidence="3" id="KW-1003">Cell membrane</keyword>
<dbReference type="SUPFAM" id="SSF53822">
    <property type="entry name" value="Periplasmic binding protein-like I"/>
    <property type="match status" value="1"/>
</dbReference>
<evidence type="ECO:0000256" key="7">
    <source>
        <dbReference type="ARBA" id="ARBA00023040"/>
    </source>
</evidence>
<dbReference type="PANTHER" id="PTHR24061">
    <property type="entry name" value="CALCIUM-SENSING RECEPTOR-RELATED"/>
    <property type="match status" value="1"/>
</dbReference>
<evidence type="ECO:0000256" key="10">
    <source>
        <dbReference type="ARBA" id="ARBA00023180"/>
    </source>
</evidence>
<evidence type="ECO:0000256" key="6">
    <source>
        <dbReference type="ARBA" id="ARBA00022989"/>
    </source>
</evidence>
<dbReference type="Gene3D" id="3.40.50.2300">
    <property type="match status" value="2"/>
</dbReference>
<reference evidence="14 15" key="1">
    <citation type="journal article" date="2019" name="Proc. Natl. Acad. Sci. U.S.A.">
        <title>Regulatory changes in pterin and carotenoid genes underlie balanced color polymorphisms in the wall lizard.</title>
        <authorList>
            <person name="Andrade P."/>
            <person name="Pinho C."/>
            <person name="Perez I de Lanuza G."/>
            <person name="Afonso S."/>
            <person name="Brejcha J."/>
            <person name="Rubin C.J."/>
            <person name="Wallerman O."/>
            <person name="Pereira P."/>
            <person name="Sabatino S.J."/>
            <person name="Bellati A."/>
            <person name="Pellitteri-Rosa D."/>
            <person name="Bosakova Z."/>
            <person name="Bunikis I."/>
            <person name="Carretero M.A."/>
            <person name="Feiner N."/>
            <person name="Marsik P."/>
            <person name="Pauperio F."/>
            <person name="Salvi D."/>
            <person name="Soler L."/>
            <person name="While G.M."/>
            <person name="Uller T."/>
            <person name="Font E."/>
            <person name="Andersson L."/>
            <person name="Carneiro M."/>
        </authorList>
    </citation>
    <scope>NUCLEOTIDE SEQUENCE</scope>
</reference>
<dbReference type="FunFam" id="2.10.50.30:FF:000002">
    <property type="entry name" value="Vomeronasal 2 receptor, h1"/>
    <property type="match status" value="1"/>
</dbReference>
<dbReference type="InterPro" id="IPR001828">
    <property type="entry name" value="ANF_lig-bd_rcpt"/>
</dbReference>
<keyword evidence="11" id="KW-0807">Transducer</keyword>
<evidence type="ECO:0000256" key="2">
    <source>
        <dbReference type="ARBA" id="ARBA00007242"/>
    </source>
</evidence>
<keyword evidence="5" id="KW-0732">Signal</keyword>
<dbReference type="InterPro" id="IPR000337">
    <property type="entry name" value="GPCR_3"/>
</dbReference>
<dbReference type="InterPro" id="IPR028082">
    <property type="entry name" value="Peripla_BP_I"/>
</dbReference>
<dbReference type="InterPro" id="IPR017979">
    <property type="entry name" value="GPCR_3_CS"/>
</dbReference>
<feature type="transmembrane region" description="Helical" evidence="12">
    <location>
        <begin position="710"/>
        <end position="730"/>
    </location>
</feature>
<evidence type="ECO:0000256" key="8">
    <source>
        <dbReference type="ARBA" id="ARBA00023136"/>
    </source>
</evidence>
<dbReference type="GeneTree" id="ENSGT00950000182788"/>
<dbReference type="GO" id="GO:0004930">
    <property type="term" value="F:G protein-coupled receptor activity"/>
    <property type="evidence" value="ECO:0007669"/>
    <property type="project" value="UniProtKB-KW"/>
</dbReference>
<dbReference type="Pfam" id="PF07562">
    <property type="entry name" value="NCD3G"/>
    <property type="match status" value="1"/>
</dbReference>
<keyword evidence="15" id="KW-1185">Reference proteome</keyword>
<evidence type="ECO:0000313" key="15">
    <source>
        <dbReference type="Proteomes" id="UP000472272"/>
    </source>
</evidence>
<dbReference type="Ensembl" id="ENSPMRT00000027509.1">
    <property type="protein sequence ID" value="ENSPMRP00000025919.1"/>
    <property type="gene ID" value="ENSPMRG00000016781.1"/>
</dbReference>
<proteinExistence type="inferred from homology"/>
<feature type="transmembrane region" description="Helical" evidence="12">
    <location>
        <begin position="600"/>
        <end position="624"/>
    </location>
</feature>
<dbReference type="InterPro" id="IPR011500">
    <property type="entry name" value="GPCR_3_9-Cys_dom"/>
</dbReference>
<name>A0A670JQZ1_PODMU</name>
<evidence type="ECO:0000256" key="11">
    <source>
        <dbReference type="ARBA" id="ARBA00023224"/>
    </source>
</evidence>
<keyword evidence="6 12" id="KW-1133">Transmembrane helix</keyword>
<protein>
    <recommendedName>
        <fullName evidence="13">G-protein coupled receptors family 3 profile domain-containing protein</fullName>
    </recommendedName>
</protein>
<dbReference type="PANTHER" id="PTHR24061:SF599">
    <property type="entry name" value="G-PROTEIN COUPLED RECEPTORS FAMILY 3 PROFILE DOMAIN-CONTAINING PROTEIN"/>
    <property type="match status" value="1"/>
</dbReference>
<dbReference type="Gene3D" id="2.10.50.30">
    <property type="entry name" value="GPCR, family 3, nine cysteines domain"/>
    <property type="match status" value="1"/>
</dbReference>